<accession>A0ABW2Q450</accession>
<reference evidence="5" key="1">
    <citation type="journal article" date="2019" name="Int. J. Syst. Evol. Microbiol.">
        <title>The Global Catalogue of Microorganisms (GCM) 10K type strain sequencing project: providing services to taxonomists for standard genome sequencing and annotation.</title>
        <authorList>
            <consortium name="The Broad Institute Genomics Platform"/>
            <consortium name="The Broad Institute Genome Sequencing Center for Infectious Disease"/>
            <person name="Wu L."/>
            <person name="Ma J."/>
        </authorList>
    </citation>
    <scope>NUCLEOTIDE SEQUENCE [LARGE SCALE GENOMIC DNA]</scope>
    <source>
        <strain evidence="5">CGMCC 1.16305</strain>
    </source>
</reference>
<name>A0ABW2Q450_9BACL</name>
<keyword evidence="1" id="KW-0808">Transferase</keyword>
<keyword evidence="5" id="KW-1185">Reference proteome</keyword>
<evidence type="ECO:0000313" key="5">
    <source>
        <dbReference type="Proteomes" id="UP001596505"/>
    </source>
</evidence>
<sequence length="273" mass="29677">MQIIAVGDNCIDVYKHLKKGFPGGGAVNFAVHASRLGAETAYVGAVGNDYFGKSLREALIDEKVDITKLAVKEGATAAAYIELIDGDRHFTGSDHGVRNQFCVNESTNLMIKGADLVHTTLDGNVDEHIAMWNSLGLTISYDFSHRATEDQLNLLSFIDIAFFSGQHLDPLKVKDQLKYLSNMGASLVVITLGERGSVAIHNGVIYEQPAKDIKPVDTLGAGDSFMAGFCYSYLKEREVDKALSFATEVATKTCGYFGAFEHNIDLRGENTIV</sequence>
<dbReference type="GO" id="GO:0016301">
    <property type="term" value="F:kinase activity"/>
    <property type="evidence" value="ECO:0007669"/>
    <property type="project" value="UniProtKB-KW"/>
</dbReference>
<keyword evidence="2 4" id="KW-0418">Kinase</keyword>
<protein>
    <submittedName>
        <fullName evidence="4">PfkB family carbohydrate kinase</fullName>
    </submittedName>
</protein>
<dbReference type="Gene3D" id="3.40.1190.20">
    <property type="match status" value="1"/>
</dbReference>
<evidence type="ECO:0000259" key="3">
    <source>
        <dbReference type="Pfam" id="PF00294"/>
    </source>
</evidence>
<dbReference type="InterPro" id="IPR011611">
    <property type="entry name" value="PfkB_dom"/>
</dbReference>
<evidence type="ECO:0000313" key="4">
    <source>
        <dbReference type="EMBL" id="MFC7395465.1"/>
    </source>
</evidence>
<proteinExistence type="predicted"/>
<dbReference type="PANTHER" id="PTHR10584:SF166">
    <property type="entry name" value="RIBOKINASE"/>
    <property type="match status" value="1"/>
</dbReference>
<dbReference type="Pfam" id="PF00294">
    <property type="entry name" value="PfkB"/>
    <property type="match status" value="1"/>
</dbReference>
<organism evidence="4 5">
    <name type="scientific">Scopulibacillus cellulosilyticus</name>
    <dbReference type="NCBI Taxonomy" id="2665665"/>
    <lineage>
        <taxon>Bacteria</taxon>
        <taxon>Bacillati</taxon>
        <taxon>Bacillota</taxon>
        <taxon>Bacilli</taxon>
        <taxon>Bacillales</taxon>
        <taxon>Sporolactobacillaceae</taxon>
        <taxon>Scopulibacillus</taxon>
    </lineage>
</organism>
<evidence type="ECO:0000256" key="1">
    <source>
        <dbReference type="ARBA" id="ARBA00022679"/>
    </source>
</evidence>
<comment type="caution">
    <text evidence="4">The sequence shown here is derived from an EMBL/GenBank/DDBJ whole genome shotgun (WGS) entry which is preliminary data.</text>
</comment>
<evidence type="ECO:0000256" key="2">
    <source>
        <dbReference type="ARBA" id="ARBA00022777"/>
    </source>
</evidence>
<dbReference type="EMBL" id="JBHTCO010000045">
    <property type="protein sequence ID" value="MFC7395465.1"/>
    <property type="molecule type" value="Genomic_DNA"/>
</dbReference>
<feature type="domain" description="Carbohydrate kinase PfkB" evidence="3">
    <location>
        <begin position="21"/>
        <end position="259"/>
    </location>
</feature>
<dbReference type="SUPFAM" id="SSF53613">
    <property type="entry name" value="Ribokinase-like"/>
    <property type="match status" value="1"/>
</dbReference>
<dbReference type="Proteomes" id="UP001596505">
    <property type="component" value="Unassembled WGS sequence"/>
</dbReference>
<dbReference type="RefSeq" id="WP_380970095.1">
    <property type="nucleotide sequence ID" value="NZ_JBHTCO010000045.1"/>
</dbReference>
<dbReference type="PANTHER" id="PTHR10584">
    <property type="entry name" value="SUGAR KINASE"/>
    <property type="match status" value="1"/>
</dbReference>
<dbReference type="InterPro" id="IPR029056">
    <property type="entry name" value="Ribokinase-like"/>
</dbReference>
<gene>
    <name evidence="4" type="ORF">ACFQRG_21385</name>
</gene>